<organism evidence="2 3">
    <name type="scientific">Sparassis crispa</name>
    <dbReference type="NCBI Taxonomy" id="139825"/>
    <lineage>
        <taxon>Eukaryota</taxon>
        <taxon>Fungi</taxon>
        <taxon>Dikarya</taxon>
        <taxon>Basidiomycota</taxon>
        <taxon>Agaricomycotina</taxon>
        <taxon>Agaricomycetes</taxon>
        <taxon>Polyporales</taxon>
        <taxon>Sparassidaceae</taxon>
        <taxon>Sparassis</taxon>
    </lineage>
</organism>
<feature type="region of interest" description="Disordered" evidence="1">
    <location>
        <begin position="1"/>
        <end position="108"/>
    </location>
</feature>
<dbReference type="Proteomes" id="UP000287166">
    <property type="component" value="Unassembled WGS sequence"/>
</dbReference>
<evidence type="ECO:0000313" key="2">
    <source>
        <dbReference type="EMBL" id="GBE82834.1"/>
    </source>
</evidence>
<feature type="compositionally biased region" description="Polar residues" evidence="1">
    <location>
        <begin position="40"/>
        <end position="51"/>
    </location>
</feature>
<dbReference type="RefSeq" id="XP_027613747.1">
    <property type="nucleotide sequence ID" value="XM_027757946.1"/>
</dbReference>
<dbReference type="EMBL" id="BFAD01000004">
    <property type="protein sequence ID" value="GBE82834.1"/>
    <property type="molecule type" value="Genomic_DNA"/>
</dbReference>
<gene>
    <name evidence="2" type="ORF">SCP_0412210</name>
</gene>
<feature type="compositionally biased region" description="Low complexity" evidence="1">
    <location>
        <begin position="52"/>
        <end position="66"/>
    </location>
</feature>
<evidence type="ECO:0000256" key="1">
    <source>
        <dbReference type="SAM" id="MobiDB-lite"/>
    </source>
</evidence>
<keyword evidence="3" id="KW-1185">Reference proteome</keyword>
<feature type="region of interest" description="Disordered" evidence="1">
    <location>
        <begin position="160"/>
        <end position="192"/>
    </location>
</feature>
<sequence>MPPCRGACTPTAPVMQDTDDVPATSPAPGARDHDSAAPTRASTVPQCSCTTAPAAAAAQDANDAHATSPARGVQARDSPTPTRLAVRATDRPTAQVVPSAPTHHGCTTEPAVATVQDADVATDTPLAPRMHHAGADARARPASLTHHTVLTASGAHTQDNALTTLPTPRARQASATTRERTTSPTHPITTLPMHHAASPVRGARVHDNTIPVRPEAHHAVPAVNHPMVPMDPSAPLVHPPSPPTTHPASDVHDGPPPPSCTIKQPTSTAPADHDAAPRHRTQDTPEAAAPVYDGAQLLPHPPLSTLSTPLLSVPPLQTRGPNPRLCHINWRWQWARPQDPCLPNHCMRSPQTPPVIVYGTVT</sequence>
<protein>
    <submittedName>
        <fullName evidence="2">Uncharacterized protein</fullName>
    </submittedName>
</protein>
<dbReference type="InParanoid" id="A0A401GL13"/>
<feature type="compositionally biased region" description="Basic and acidic residues" evidence="1">
    <location>
        <begin position="271"/>
        <end position="283"/>
    </location>
</feature>
<name>A0A401GL13_9APHY</name>
<dbReference type="AlphaFoldDB" id="A0A401GL13"/>
<dbReference type="GeneID" id="38779751"/>
<comment type="caution">
    <text evidence="2">The sequence shown here is derived from an EMBL/GenBank/DDBJ whole genome shotgun (WGS) entry which is preliminary data.</text>
</comment>
<evidence type="ECO:0000313" key="3">
    <source>
        <dbReference type="Proteomes" id="UP000287166"/>
    </source>
</evidence>
<reference evidence="2 3" key="1">
    <citation type="journal article" date="2018" name="Sci. Rep.">
        <title>Genome sequence of the cauliflower mushroom Sparassis crispa (Hanabiratake) and its association with beneficial usage.</title>
        <authorList>
            <person name="Kiyama R."/>
            <person name="Furutani Y."/>
            <person name="Kawaguchi K."/>
            <person name="Nakanishi T."/>
        </authorList>
    </citation>
    <scope>NUCLEOTIDE SEQUENCE [LARGE SCALE GENOMIC DNA]</scope>
</reference>
<feature type="region of interest" description="Disordered" evidence="1">
    <location>
        <begin position="223"/>
        <end position="285"/>
    </location>
</feature>
<accession>A0A401GL13</accession>
<proteinExistence type="predicted"/>